<feature type="domain" description="FAD/NAD(P)-binding" evidence="5">
    <location>
        <begin position="3"/>
        <end position="302"/>
    </location>
</feature>
<dbReference type="Proteomes" id="UP001501321">
    <property type="component" value="Unassembled WGS sequence"/>
</dbReference>
<evidence type="ECO:0000313" key="7">
    <source>
        <dbReference type="Proteomes" id="UP001501321"/>
    </source>
</evidence>
<evidence type="ECO:0000256" key="1">
    <source>
        <dbReference type="ARBA" id="ARBA00001974"/>
    </source>
</evidence>
<comment type="cofactor">
    <cofactor evidence="1">
        <name>FAD</name>
        <dbReference type="ChEBI" id="CHEBI:57692"/>
    </cofactor>
</comment>
<name>A0ABP8QAN2_9GAMM</name>
<keyword evidence="2" id="KW-0285">Flavoprotein</keyword>
<dbReference type="PANTHER" id="PTHR42913">
    <property type="entry name" value="APOPTOSIS-INDUCING FACTOR 1"/>
    <property type="match status" value="1"/>
</dbReference>
<evidence type="ECO:0000256" key="3">
    <source>
        <dbReference type="ARBA" id="ARBA00022827"/>
    </source>
</evidence>
<evidence type="ECO:0000313" key="6">
    <source>
        <dbReference type="EMBL" id="GAA4499487.1"/>
    </source>
</evidence>
<dbReference type="InterPro" id="IPR023753">
    <property type="entry name" value="FAD/NAD-binding_dom"/>
</dbReference>
<dbReference type="PANTHER" id="PTHR42913:SF6">
    <property type="entry name" value="SULFIDE-QUINONE REDUCTASE"/>
    <property type="match status" value="1"/>
</dbReference>
<keyword evidence="7" id="KW-1185">Reference proteome</keyword>
<evidence type="ECO:0000256" key="2">
    <source>
        <dbReference type="ARBA" id="ARBA00022630"/>
    </source>
</evidence>
<dbReference type="RefSeq" id="WP_345012548.1">
    <property type="nucleotide sequence ID" value="NZ_BAABFC010000012.1"/>
</dbReference>
<dbReference type="InterPro" id="IPR036188">
    <property type="entry name" value="FAD/NAD-bd_sf"/>
</dbReference>
<dbReference type="EMBL" id="BAABFC010000012">
    <property type="protein sequence ID" value="GAA4499487.1"/>
    <property type="molecule type" value="Genomic_DNA"/>
</dbReference>
<evidence type="ECO:0000256" key="4">
    <source>
        <dbReference type="ARBA" id="ARBA00023002"/>
    </source>
</evidence>
<sequence>MATIMVIGAGLGGLSAAYELKAALGQAHRVLLVSDKPSFDFTPSNPWVAVAWRKREQVSLPIAPQVAKKGIDFIPQGLIRLDPQARKVTLADGSEHGYDYLVLCTGPELAFDELPGAGPEAGSSSVCTLPHAEDCQARVAQLLAQPGPVVVGALPGASCFGPAYEYAFILDKHLRDHKLRKAVPLTFVTSEPYIGHLGLGGVGDSKGLLEKALRERDIPWICNAKTRALQDGQVLVDELDDLGQLKRQHALPYRHAMLLPAFRGITPLRGIEGLVNPRGFVLVDAQQRNPTYPNIYAAGVCIAIAPPVATPVPTGVPKTGYMIESMVRAITLNIQAELQGQTPQAKASWNAICLADMGNTGAAFVAIPQLPPRNVAWFAEGKWVHLAKVAFEKYFLRKMQQGETEPLYERLVLKYLGIDKLEQAADRTDKTSL</sequence>
<dbReference type="InterPro" id="IPR051169">
    <property type="entry name" value="NADH-Q_oxidoreductase"/>
</dbReference>
<protein>
    <submittedName>
        <fullName evidence="6">FAD/NAD(P)-binding oxidoreductase</fullName>
    </submittedName>
</protein>
<reference evidence="7" key="1">
    <citation type="journal article" date="2019" name="Int. J. Syst. Evol. Microbiol.">
        <title>The Global Catalogue of Microorganisms (GCM) 10K type strain sequencing project: providing services to taxonomists for standard genome sequencing and annotation.</title>
        <authorList>
            <consortium name="The Broad Institute Genomics Platform"/>
            <consortium name="The Broad Institute Genome Sequencing Center for Infectious Disease"/>
            <person name="Wu L."/>
            <person name="Ma J."/>
        </authorList>
    </citation>
    <scope>NUCLEOTIDE SEQUENCE [LARGE SCALE GENOMIC DNA]</scope>
    <source>
        <strain evidence="7">JCM 32226</strain>
    </source>
</reference>
<accession>A0ABP8QAN2</accession>
<keyword evidence="4" id="KW-0560">Oxidoreductase</keyword>
<keyword evidence="3" id="KW-0274">FAD</keyword>
<proteinExistence type="predicted"/>
<dbReference type="Pfam" id="PF07992">
    <property type="entry name" value="Pyr_redox_2"/>
    <property type="match status" value="1"/>
</dbReference>
<evidence type="ECO:0000259" key="5">
    <source>
        <dbReference type="Pfam" id="PF07992"/>
    </source>
</evidence>
<dbReference type="Gene3D" id="3.50.50.100">
    <property type="match status" value="1"/>
</dbReference>
<comment type="caution">
    <text evidence="6">The sequence shown here is derived from an EMBL/GenBank/DDBJ whole genome shotgun (WGS) entry which is preliminary data.</text>
</comment>
<gene>
    <name evidence="6" type="ORF">GCM10023095_19740</name>
</gene>
<organism evidence="6 7">
    <name type="scientific">Pseudaeromonas paramecii</name>
    <dbReference type="NCBI Taxonomy" id="2138166"/>
    <lineage>
        <taxon>Bacteria</taxon>
        <taxon>Pseudomonadati</taxon>
        <taxon>Pseudomonadota</taxon>
        <taxon>Gammaproteobacteria</taxon>
        <taxon>Aeromonadales</taxon>
        <taxon>Aeromonadaceae</taxon>
        <taxon>Pseudaeromonas</taxon>
    </lineage>
</organism>
<dbReference type="SUPFAM" id="SSF51905">
    <property type="entry name" value="FAD/NAD(P)-binding domain"/>
    <property type="match status" value="1"/>
</dbReference>